<feature type="region of interest" description="Disordered" evidence="1">
    <location>
        <begin position="21"/>
        <end position="63"/>
    </location>
</feature>
<reference evidence="3" key="1">
    <citation type="submission" date="2017-07" db="EMBL/GenBank/DDBJ databases">
        <title>Taro Niue Genome Assembly and Annotation.</title>
        <authorList>
            <person name="Atibalentja N."/>
            <person name="Keating K."/>
            <person name="Fields C.J."/>
        </authorList>
    </citation>
    <scope>NUCLEOTIDE SEQUENCE</scope>
    <source>
        <strain evidence="3">Niue_2</strain>
        <tissue evidence="3">Leaf</tissue>
    </source>
</reference>
<comment type="caution">
    <text evidence="3">The sequence shown here is derived from an EMBL/GenBank/DDBJ whole genome shotgun (WGS) entry which is preliminary data.</text>
</comment>
<dbReference type="Proteomes" id="UP000652761">
    <property type="component" value="Unassembled WGS sequence"/>
</dbReference>
<dbReference type="GO" id="GO:0004523">
    <property type="term" value="F:RNA-DNA hybrid ribonuclease activity"/>
    <property type="evidence" value="ECO:0007669"/>
    <property type="project" value="InterPro"/>
</dbReference>
<dbReference type="AlphaFoldDB" id="A0A843VPV8"/>
<feature type="compositionally biased region" description="Basic and acidic residues" evidence="1">
    <location>
        <begin position="21"/>
        <end position="38"/>
    </location>
</feature>
<dbReference type="InterPro" id="IPR044730">
    <property type="entry name" value="RNase_H-like_dom_plant"/>
</dbReference>
<gene>
    <name evidence="3" type="ORF">Taro_031829</name>
</gene>
<dbReference type="InterPro" id="IPR053151">
    <property type="entry name" value="RNase_H-like"/>
</dbReference>
<dbReference type="InterPro" id="IPR002156">
    <property type="entry name" value="RNaseH_domain"/>
</dbReference>
<dbReference type="CDD" id="cd06222">
    <property type="entry name" value="RNase_H_like"/>
    <property type="match status" value="1"/>
</dbReference>
<evidence type="ECO:0000259" key="2">
    <source>
        <dbReference type="PROSITE" id="PS50879"/>
    </source>
</evidence>
<dbReference type="Pfam" id="PF13456">
    <property type="entry name" value="RVT_3"/>
    <property type="match status" value="1"/>
</dbReference>
<evidence type="ECO:0000313" key="3">
    <source>
        <dbReference type="EMBL" id="MQL99111.1"/>
    </source>
</evidence>
<dbReference type="SUPFAM" id="SSF53098">
    <property type="entry name" value="Ribonuclease H-like"/>
    <property type="match status" value="1"/>
</dbReference>
<feature type="compositionally biased region" description="Basic residues" evidence="1">
    <location>
        <begin position="42"/>
        <end position="52"/>
    </location>
</feature>
<dbReference type="PROSITE" id="PS50879">
    <property type="entry name" value="RNASE_H_1"/>
    <property type="match status" value="1"/>
</dbReference>
<dbReference type="PANTHER" id="PTHR47723">
    <property type="entry name" value="OS05G0353850 PROTEIN"/>
    <property type="match status" value="1"/>
</dbReference>
<dbReference type="InterPro" id="IPR036397">
    <property type="entry name" value="RNaseH_sf"/>
</dbReference>
<sequence length="259" mass="28432">MTTSSLLQAPRSCRLHEWGITSHHDHPKHAEKPPEKGELGGGRRRGKKRKERARGGNRAQPSGSWRLCCSAGCAKRFDSRSKSLKSIISDIRWTPPQYGFSLNVDGACKGNLGPCGGGGCIQDSNGDIHVGFAFYYGRGNNMLAEVRALCDGLRLADYHGLSISIVHSDSLALVHSINSNMCPSWKCIWWWRIARSFLCKTNIKLVHAYKETNRVADALASYACDRGGSSVFRSRSSLPSVCKGPVLFDKTGLPSIRLV</sequence>
<protein>
    <recommendedName>
        <fullName evidence="2">RNase H type-1 domain-containing protein</fullName>
    </recommendedName>
</protein>
<accession>A0A843VPV8</accession>
<organism evidence="3 4">
    <name type="scientific">Colocasia esculenta</name>
    <name type="common">Wild taro</name>
    <name type="synonym">Arum esculentum</name>
    <dbReference type="NCBI Taxonomy" id="4460"/>
    <lineage>
        <taxon>Eukaryota</taxon>
        <taxon>Viridiplantae</taxon>
        <taxon>Streptophyta</taxon>
        <taxon>Embryophyta</taxon>
        <taxon>Tracheophyta</taxon>
        <taxon>Spermatophyta</taxon>
        <taxon>Magnoliopsida</taxon>
        <taxon>Liliopsida</taxon>
        <taxon>Araceae</taxon>
        <taxon>Aroideae</taxon>
        <taxon>Colocasieae</taxon>
        <taxon>Colocasia</taxon>
    </lineage>
</organism>
<evidence type="ECO:0000313" key="4">
    <source>
        <dbReference type="Proteomes" id="UP000652761"/>
    </source>
</evidence>
<feature type="domain" description="RNase H type-1" evidence="2">
    <location>
        <begin position="96"/>
        <end position="225"/>
    </location>
</feature>
<dbReference type="EMBL" id="NMUH01002298">
    <property type="protein sequence ID" value="MQL99111.1"/>
    <property type="molecule type" value="Genomic_DNA"/>
</dbReference>
<dbReference type="OrthoDB" id="597234at2759"/>
<dbReference type="PANTHER" id="PTHR47723:SF19">
    <property type="entry name" value="POLYNUCLEOTIDYL TRANSFERASE, RIBONUCLEASE H-LIKE SUPERFAMILY PROTEIN"/>
    <property type="match status" value="1"/>
</dbReference>
<name>A0A843VPV8_COLES</name>
<keyword evidence="4" id="KW-1185">Reference proteome</keyword>
<dbReference type="GO" id="GO:0003676">
    <property type="term" value="F:nucleic acid binding"/>
    <property type="evidence" value="ECO:0007669"/>
    <property type="project" value="InterPro"/>
</dbReference>
<dbReference type="Gene3D" id="3.30.420.10">
    <property type="entry name" value="Ribonuclease H-like superfamily/Ribonuclease H"/>
    <property type="match status" value="1"/>
</dbReference>
<proteinExistence type="predicted"/>
<evidence type="ECO:0000256" key="1">
    <source>
        <dbReference type="SAM" id="MobiDB-lite"/>
    </source>
</evidence>
<dbReference type="InterPro" id="IPR012337">
    <property type="entry name" value="RNaseH-like_sf"/>
</dbReference>